<evidence type="ECO:0000313" key="1">
    <source>
        <dbReference type="EMBL" id="JAH26908.1"/>
    </source>
</evidence>
<reference evidence="1" key="2">
    <citation type="journal article" date="2015" name="Fish Shellfish Immunol.">
        <title>Early steps in the European eel (Anguilla anguilla)-Vibrio vulnificus interaction in the gills: Role of the RtxA13 toxin.</title>
        <authorList>
            <person name="Callol A."/>
            <person name="Pajuelo D."/>
            <person name="Ebbesson L."/>
            <person name="Teles M."/>
            <person name="MacKenzie S."/>
            <person name="Amaro C."/>
        </authorList>
    </citation>
    <scope>NUCLEOTIDE SEQUENCE</scope>
</reference>
<reference evidence="1" key="1">
    <citation type="submission" date="2014-11" db="EMBL/GenBank/DDBJ databases">
        <authorList>
            <person name="Amaro Gonzalez C."/>
        </authorList>
    </citation>
    <scope>NUCLEOTIDE SEQUENCE</scope>
</reference>
<protein>
    <submittedName>
        <fullName evidence="1">Uncharacterized protein</fullName>
    </submittedName>
</protein>
<organism evidence="1">
    <name type="scientific">Anguilla anguilla</name>
    <name type="common">European freshwater eel</name>
    <name type="synonym">Muraena anguilla</name>
    <dbReference type="NCBI Taxonomy" id="7936"/>
    <lineage>
        <taxon>Eukaryota</taxon>
        <taxon>Metazoa</taxon>
        <taxon>Chordata</taxon>
        <taxon>Craniata</taxon>
        <taxon>Vertebrata</taxon>
        <taxon>Euteleostomi</taxon>
        <taxon>Actinopterygii</taxon>
        <taxon>Neopterygii</taxon>
        <taxon>Teleostei</taxon>
        <taxon>Anguilliformes</taxon>
        <taxon>Anguillidae</taxon>
        <taxon>Anguilla</taxon>
    </lineage>
</organism>
<dbReference type="AlphaFoldDB" id="A0A0E9RF01"/>
<dbReference type="EMBL" id="GBXM01081669">
    <property type="protein sequence ID" value="JAH26908.1"/>
    <property type="molecule type" value="Transcribed_RNA"/>
</dbReference>
<proteinExistence type="predicted"/>
<sequence length="72" mass="8163">MTTRMKKTNPKAVDRNSTNSTSVVQLSSTYFTKFKLLCSPSQLMFSFEGPIMTSVCLCCFAHRMSQALSQWQ</sequence>
<accession>A0A0E9RF01</accession>
<name>A0A0E9RF01_ANGAN</name>